<sequence length="107" mass="12285">MDTLSYDISEHLHGPDYKFNGKENQTVSSMLMLDYGARMFDSRFGRWLMVDPLADSYYPISPYVYCKNNPISYIDWDGREVIALNSAAQQAILNTLPKGNKDLCCFQ</sequence>
<accession>A0A645HK58</accession>
<dbReference type="PANTHER" id="PTHR32305:SF15">
    <property type="entry name" value="PROTEIN RHSA-RELATED"/>
    <property type="match status" value="1"/>
</dbReference>
<proteinExistence type="predicted"/>
<organism evidence="1">
    <name type="scientific">bioreactor metagenome</name>
    <dbReference type="NCBI Taxonomy" id="1076179"/>
    <lineage>
        <taxon>unclassified sequences</taxon>
        <taxon>metagenomes</taxon>
        <taxon>ecological metagenomes</taxon>
    </lineage>
</organism>
<dbReference type="EMBL" id="VSSQ01094773">
    <property type="protein sequence ID" value="MPN39140.1"/>
    <property type="molecule type" value="Genomic_DNA"/>
</dbReference>
<dbReference type="Gene3D" id="2.180.10.10">
    <property type="entry name" value="RHS repeat-associated core"/>
    <property type="match status" value="1"/>
</dbReference>
<comment type="caution">
    <text evidence="1">The sequence shown here is derived from an EMBL/GenBank/DDBJ whole genome shotgun (WGS) entry which is preliminary data.</text>
</comment>
<evidence type="ECO:0000313" key="1">
    <source>
        <dbReference type="EMBL" id="MPN39140.1"/>
    </source>
</evidence>
<dbReference type="AlphaFoldDB" id="A0A645HK58"/>
<reference evidence="1" key="1">
    <citation type="submission" date="2019-08" db="EMBL/GenBank/DDBJ databases">
        <authorList>
            <person name="Kucharzyk K."/>
            <person name="Murdoch R.W."/>
            <person name="Higgins S."/>
            <person name="Loffler F."/>
        </authorList>
    </citation>
    <scope>NUCLEOTIDE SEQUENCE</scope>
</reference>
<gene>
    <name evidence="1" type="ORF">SDC9_186668</name>
</gene>
<dbReference type="InterPro" id="IPR022385">
    <property type="entry name" value="Rhs_assc_core"/>
</dbReference>
<dbReference type="InterPro" id="IPR050708">
    <property type="entry name" value="T6SS_VgrG/RHS"/>
</dbReference>
<name>A0A645HK58_9ZZZZ</name>
<dbReference type="PANTHER" id="PTHR32305">
    <property type="match status" value="1"/>
</dbReference>
<dbReference type="NCBIfam" id="TIGR03696">
    <property type="entry name" value="Rhs_assc_core"/>
    <property type="match status" value="1"/>
</dbReference>
<evidence type="ECO:0008006" key="2">
    <source>
        <dbReference type="Google" id="ProtNLM"/>
    </source>
</evidence>
<protein>
    <recommendedName>
        <fullName evidence="2">RHS repeat-associated core domain-containing protein</fullName>
    </recommendedName>
</protein>